<gene>
    <name evidence="1" type="ORF">ABNX05_10880</name>
</gene>
<organism evidence="1 2">
    <name type="scientific">Lysinibacillus zambalensis</name>
    <dbReference type="NCBI Taxonomy" id="3160866"/>
    <lineage>
        <taxon>Bacteria</taxon>
        <taxon>Bacillati</taxon>
        <taxon>Bacillota</taxon>
        <taxon>Bacilli</taxon>
        <taxon>Bacillales</taxon>
        <taxon>Bacillaceae</taxon>
        <taxon>Lysinibacillus</taxon>
    </lineage>
</organism>
<proteinExistence type="predicted"/>
<evidence type="ECO:0000313" key="1">
    <source>
        <dbReference type="EMBL" id="MEQ6355121.1"/>
    </source>
</evidence>
<name>A0ABV1MRH8_9BACI</name>
<dbReference type="Gene3D" id="3.90.580.10">
    <property type="entry name" value="Zinc finger, CHC2-type domain"/>
    <property type="match status" value="1"/>
</dbReference>
<comment type="caution">
    <text evidence="1">The sequence shown here is derived from an EMBL/GenBank/DDBJ whole genome shotgun (WGS) entry which is preliminary data.</text>
</comment>
<dbReference type="InterPro" id="IPR036977">
    <property type="entry name" value="DNA_primase_Znf_CHC2"/>
</dbReference>
<dbReference type="SUPFAM" id="SSF57783">
    <property type="entry name" value="Zinc beta-ribbon"/>
    <property type="match status" value="1"/>
</dbReference>
<dbReference type="Proteomes" id="UP001478862">
    <property type="component" value="Unassembled WGS sequence"/>
</dbReference>
<reference evidence="1 2" key="1">
    <citation type="submission" date="2024-06" db="EMBL/GenBank/DDBJ databases">
        <title>Lysinibacillus zambalefons sp. nov., a Novel Firmicute Isolated from the Poon Bato Zambales Hyperalkaline Spring.</title>
        <authorList>
            <person name="Aja J.A."/>
            <person name="Lazaro J.E.H."/>
            <person name="Llorin L.D."/>
            <person name="Lim K.R."/>
            <person name="Teodosio J."/>
            <person name="Dalisay D.S."/>
        </authorList>
    </citation>
    <scope>NUCLEOTIDE SEQUENCE [LARGE SCALE GENOMIC DNA]</scope>
    <source>
        <strain evidence="1 2">M3</strain>
    </source>
</reference>
<sequence length="340" mass="39243">MNVHALKNYIKVNDELIELILEKAGFHEISDNFSGGIEYRCAREEGKNPTAVRINKETLQASCFSTNLKGDLITLVQDKKKLSFPKTIEFISKIVKFEEVEQNDYELPFGGFYKKIQRFRENNGVKLEIYDESILDLYAMLPNKMFYEDGISFKTQDKFKIGYDVMSDRITCAWRTTSGEICGVMGRLNKREVNEFENKWFPIIPFPKSKTLFGFSENYRSIQNKGICHVFESEKSPMILDSMGSPLGLGLGGSNLSDYQANNIKSLFTEKIIVGMDEGLSQEVSISISEKLKMSRYFKNEVFYIYDKNNLWLPKDSKMSPVDLPKEDYKRLLKHCLIKV</sequence>
<dbReference type="EMBL" id="JBEGDG010000007">
    <property type="protein sequence ID" value="MEQ6355121.1"/>
    <property type="molecule type" value="Genomic_DNA"/>
</dbReference>
<evidence type="ECO:0000313" key="2">
    <source>
        <dbReference type="Proteomes" id="UP001478862"/>
    </source>
</evidence>
<keyword evidence="2" id="KW-1185">Reference proteome</keyword>
<evidence type="ECO:0008006" key="3">
    <source>
        <dbReference type="Google" id="ProtNLM"/>
    </source>
</evidence>
<dbReference type="SUPFAM" id="SSF56731">
    <property type="entry name" value="DNA primase core"/>
    <property type="match status" value="1"/>
</dbReference>
<accession>A0ABV1MRH8</accession>
<protein>
    <recommendedName>
        <fullName evidence="3">DNA primase</fullName>
    </recommendedName>
</protein>
<dbReference type="RefSeq" id="WP_349659751.1">
    <property type="nucleotide sequence ID" value="NZ_JBEGDG010000007.1"/>
</dbReference>